<feature type="region of interest" description="Disordered" evidence="1">
    <location>
        <begin position="1"/>
        <end position="21"/>
    </location>
</feature>
<organism evidence="2 3">
    <name type="scientific">Pseudonocardia benzenivorans</name>
    <dbReference type="NCBI Taxonomy" id="228005"/>
    <lineage>
        <taxon>Bacteria</taxon>
        <taxon>Bacillati</taxon>
        <taxon>Actinomycetota</taxon>
        <taxon>Actinomycetes</taxon>
        <taxon>Pseudonocardiales</taxon>
        <taxon>Pseudonocardiaceae</taxon>
        <taxon>Pseudonocardia</taxon>
    </lineage>
</organism>
<keyword evidence="3" id="KW-1185">Reference proteome</keyword>
<accession>A0ABW3VTR9</accession>
<feature type="non-terminal residue" evidence="2">
    <location>
        <position position="259"/>
    </location>
</feature>
<dbReference type="EMBL" id="JBHTMB010000362">
    <property type="protein sequence ID" value="MFD1238230.1"/>
    <property type="molecule type" value="Genomic_DNA"/>
</dbReference>
<name>A0ABW3VTR9_9PSEU</name>
<evidence type="ECO:0000313" key="3">
    <source>
        <dbReference type="Proteomes" id="UP001597182"/>
    </source>
</evidence>
<dbReference type="Proteomes" id="UP001597182">
    <property type="component" value="Unassembled WGS sequence"/>
</dbReference>
<comment type="caution">
    <text evidence="2">The sequence shown here is derived from an EMBL/GenBank/DDBJ whole genome shotgun (WGS) entry which is preliminary data.</text>
</comment>
<gene>
    <name evidence="2" type="ORF">ACFQ34_33560</name>
</gene>
<reference evidence="3" key="1">
    <citation type="journal article" date="2019" name="Int. J. Syst. Evol. Microbiol.">
        <title>The Global Catalogue of Microorganisms (GCM) 10K type strain sequencing project: providing services to taxonomists for standard genome sequencing and annotation.</title>
        <authorList>
            <consortium name="The Broad Institute Genomics Platform"/>
            <consortium name="The Broad Institute Genome Sequencing Center for Infectious Disease"/>
            <person name="Wu L."/>
            <person name="Ma J."/>
        </authorList>
    </citation>
    <scope>NUCLEOTIDE SEQUENCE [LARGE SCALE GENOMIC DNA]</scope>
    <source>
        <strain evidence="3">CCUG 49018</strain>
    </source>
</reference>
<dbReference type="RefSeq" id="WP_379653446.1">
    <property type="nucleotide sequence ID" value="NZ_JBHTMB010000362.1"/>
</dbReference>
<proteinExistence type="predicted"/>
<evidence type="ECO:0000313" key="2">
    <source>
        <dbReference type="EMBL" id="MFD1238230.1"/>
    </source>
</evidence>
<sequence length="259" mass="28573">MSADIALPRPNTASQRVGQGTEIEKSRAAAEVYYRLAAAKEMPRDEARAYEQMRKACANPALAEKAFYSVPKGSGGDKATGPSVHLARELARIWQNIDYGVVELRRDDEFGQSEMQAFALDLETNTRPSYLFIQPHRRDLTGGRSKNLTSVQDVYESNANAGARRVREAIFNVLPAAFVAEAQAICRATAEQGDGKPIEQRRAAVIRAFKASFGITEQQLVARLGRSSDRWDAQDVTDLEVLGRSLKAGEVQKDVEFPV</sequence>
<evidence type="ECO:0000256" key="1">
    <source>
        <dbReference type="SAM" id="MobiDB-lite"/>
    </source>
</evidence>
<protein>
    <submittedName>
        <fullName evidence="2">Uncharacterized protein</fullName>
    </submittedName>
</protein>